<feature type="active site" evidence="3">
    <location>
        <position position="51"/>
    </location>
</feature>
<name>A0AAW4MT52_9FIRM</name>
<dbReference type="AlphaFoldDB" id="A0AAW4MT52"/>
<dbReference type="InterPro" id="IPR019533">
    <property type="entry name" value="Peptidase_S26"/>
</dbReference>
<dbReference type="PANTHER" id="PTHR43390:SF1">
    <property type="entry name" value="CHLOROPLAST PROCESSING PEPTIDASE"/>
    <property type="match status" value="1"/>
</dbReference>
<keyword evidence="4" id="KW-0645">Protease</keyword>
<comment type="catalytic activity">
    <reaction evidence="4">
        <text>Cleavage of hydrophobic, N-terminal signal or leader sequences from secreted and periplasmic proteins.</text>
        <dbReference type="EC" id="3.4.21.89"/>
    </reaction>
</comment>
<evidence type="ECO:0000313" key="9">
    <source>
        <dbReference type="Proteomes" id="UP001197492"/>
    </source>
</evidence>
<keyword evidence="9" id="KW-1185">Reference proteome</keyword>
<keyword evidence="4" id="KW-0812">Transmembrane</keyword>
<dbReference type="Proteomes" id="UP001196408">
    <property type="component" value="Unassembled WGS sequence"/>
</dbReference>
<keyword evidence="4" id="KW-1133">Transmembrane helix</keyword>
<evidence type="ECO:0000256" key="3">
    <source>
        <dbReference type="PIRSR" id="PIRSR600223-1"/>
    </source>
</evidence>
<dbReference type="InterPro" id="IPR000223">
    <property type="entry name" value="Pept_S26A_signal_pept_1"/>
</dbReference>
<dbReference type="EMBL" id="JAHOEF010000019">
    <property type="protein sequence ID" value="MBV3382462.1"/>
    <property type="molecule type" value="Genomic_DNA"/>
</dbReference>
<comment type="similarity">
    <text evidence="2 4">Belongs to the peptidase S26 family.</text>
</comment>
<proteinExistence type="inferred from homology"/>
<feature type="transmembrane region" description="Helical" evidence="4">
    <location>
        <begin position="21"/>
        <end position="42"/>
    </location>
</feature>
<dbReference type="EMBL" id="JAHOEL010000020">
    <property type="protein sequence ID" value="MBV3392522.1"/>
    <property type="molecule type" value="Genomic_DNA"/>
</dbReference>
<dbReference type="NCBIfam" id="TIGR02227">
    <property type="entry name" value="sigpep_I_bact"/>
    <property type="match status" value="1"/>
</dbReference>
<dbReference type="EC" id="3.4.21.89" evidence="4"/>
<feature type="domain" description="Peptidase S26" evidence="5">
    <location>
        <begin position="24"/>
        <end position="173"/>
    </location>
</feature>
<dbReference type="GO" id="GO:0004252">
    <property type="term" value="F:serine-type endopeptidase activity"/>
    <property type="evidence" value="ECO:0007669"/>
    <property type="project" value="InterPro"/>
</dbReference>
<feature type="active site" evidence="3">
    <location>
        <position position="87"/>
    </location>
</feature>
<dbReference type="RefSeq" id="WP_217747393.1">
    <property type="nucleotide sequence ID" value="NZ_JAHOEB010000020.1"/>
</dbReference>
<dbReference type="Proteomes" id="UP001197492">
    <property type="component" value="Unassembled WGS sequence"/>
</dbReference>
<reference evidence="6 9" key="1">
    <citation type="submission" date="2021-06" db="EMBL/GenBank/DDBJ databases">
        <title>Collection of gut derived symbiotic bacterial strains cultured from healthy donors.</title>
        <authorList>
            <person name="Lin H."/>
            <person name="Littmann E."/>
            <person name="Pamer E.G."/>
        </authorList>
    </citation>
    <scope>NUCLEOTIDE SEQUENCE</scope>
    <source>
        <strain evidence="7 9">MSK.21.70</strain>
        <strain evidence="6">MSK.21.82</strain>
    </source>
</reference>
<evidence type="ECO:0000256" key="4">
    <source>
        <dbReference type="RuleBase" id="RU362042"/>
    </source>
</evidence>
<evidence type="ECO:0000313" key="7">
    <source>
        <dbReference type="EMBL" id="MBV3392522.1"/>
    </source>
</evidence>
<dbReference type="GO" id="GO:0009003">
    <property type="term" value="F:signal peptidase activity"/>
    <property type="evidence" value="ECO:0007669"/>
    <property type="project" value="UniProtKB-EC"/>
</dbReference>
<evidence type="ECO:0000256" key="1">
    <source>
        <dbReference type="ARBA" id="ARBA00004401"/>
    </source>
</evidence>
<evidence type="ECO:0000313" key="8">
    <source>
        <dbReference type="Proteomes" id="UP001196408"/>
    </source>
</evidence>
<dbReference type="GO" id="GO:0005886">
    <property type="term" value="C:plasma membrane"/>
    <property type="evidence" value="ECO:0007669"/>
    <property type="project" value="UniProtKB-SubCell"/>
</dbReference>
<evidence type="ECO:0000313" key="6">
    <source>
        <dbReference type="EMBL" id="MBV3382462.1"/>
    </source>
</evidence>
<accession>A0AAW4MT52</accession>
<protein>
    <recommendedName>
        <fullName evidence="4">Signal peptidase I</fullName>
        <ecNumber evidence="4">3.4.21.89</ecNumber>
    </recommendedName>
</protein>
<dbReference type="PANTHER" id="PTHR43390">
    <property type="entry name" value="SIGNAL PEPTIDASE I"/>
    <property type="match status" value="1"/>
</dbReference>
<dbReference type="GO" id="GO:0006465">
    <property type="term" value="P:signal peptide processing"/>
    <property type="evidence" value="ECO:0007669"/>
    <property type="project" value="InterPro"/>
</dbReference>
<organism evidence="6 8">
    <name type="scientific">Catenibacterium mitsuokai</name>
    <dbReference type="NCBI Taxonomy" id="100886"/>
    <lineage>
        <taxon>Bacteria</taxon>
        <taxon>Bacillati</taxon>
        <taxon>Bacillota</taxon>
        <taxon>Erysipelotrichia</taxon>
        <taxon>Erysipelotrichales</taxon>
        <taxon>Coprobacillaceae</taxon>
        <taxon>Catenibacterium</taxon>
    </lineage>
</organism>
<keyword evidence="4 6" id="KW-0378">Hydrolase</keyword>
<keyword evidence="4" id="KW-0472">Membrane</keyword>
<dbReference type="CDD" id="cd06530">
    <property type="entry name" value="S26_SPase_I"/>
    <property type="match status" value="1"/>
</dbReference>
<gene>
    <name evidence="6" type="primary">lepB</name>
    <name evidence="6" type="ORF">KSV97_04275</name>
    <name evidence="7" type="ORF">KSW06_04465</name>
</gene>
<dbReference type="Pfam" id="PF10502">
    <property type="entry name" value="Peptidase_S26"/>
    <property type="match status" value="1"/>
</dbReference>
<sequence>MDSTESIHIEKEKSKKQSKKLHKIIILIVVIALSFLIATQWISVLRIQSSSMSPTIDAGQIVIVFKKKKVQQGDIVAYRKKDKLFVKRVIAGQGQYVDIDLNGKVSVDQKRIKEDYVGELSLGKCDISLPHQVDQSHWFCIGDEREVSVDSRSSLIGDISEDEIEGVVVFSIWPLNKFRIVQ</sequence>
<evidence type="ECO:0000256" key="2">
    <source>
        <dbReference type="ARBA" id="ARBA00009370"/>
    </source>
</evidence>
<comment type="caution">
    <text evidence="6">The sequence shown here is derived from an EMBL/GenBank/DDBJ whole genome shotgun (WGS) entry which is preliminary data.</text>
</comment>
<evidence type="ECO:0000259" key="5">
    <source>
        <dbReference type="Pfam" id="PF10502"/>
    </source>
</evidence>
<comment type="subcellular location">
    <subcellularLocation>
        <location evidence="1">Cell membrane</location>
        <topology evidence="1">Single-pass type II membrane protein</topology>
    </subcellularLocation>
    <subcellularLocation>
        <location evidence="4">Membrane</location>
        <topology evidence="4">Single-pass type II membrane protein</topology>
    </subcellularLocation>
</comment>